<dbReference type="EMBL" id="CP010025">
    <property type="protein sequence ID" value="AJZ56651.1"/>
    <property type="molecule type" value="Genomic_DNA"/>
</dbReference>
<protein>
    <submittedName>
        <fullName evidence="2">Uncharacterized protein</fullName>
    </submittedName>
</protein>
<sequence length="100" mass="10678">MKTRIFTYLACSCGHRGAIVESSEERASPDGWYQAWPRGLKHNGTYDGMDELFAETKPGCPVCGRSLGPENIIGRNEASGAAEVLRLAVSQQVPGGPVGL</sequence>
<dbReference type="Proteomes" id="UP000032614">
    <property type="component" value="Chromosome 3"/>
</dbReference>
<reference evidence="2" key="2">
    <citation type="submission" date="2022-08" db="EMBL/GenBank/DDBJ databases">
        <authorList>
            <person name="Kim S.-J."/>
        </authorList>
    </citation>
    <scope>NUCLEOTIDE SEQUENCE</scope>
    <source>
        <strain evidence="2">KJ</strain>
    </source>
</reference>
<name>A0AAP5QI77_9BURK</name>
<evidence type="ECO:0000313" key="2">
    <source>
        <dbReference type="EMBL" id="MDT8842677.1"/>
    </source>
</evidence>
<reference evidence="1 3" key="1">
    <citation type="journal article" date="2015" name="Genome Announc.">
        <title>Complete genome sequences for 59 burkholderia isolates, both pathogenic and near neighbor.</title>
        <authorList>
            <person name="Johnson S.L."/>
            <person name="Bishop-Lilly K.A."/>
            <person name="Ladner J.T."/>
            <person name="Daligault H.E."/>
            <person name="Davenport K.W."/>
            <person name="Jaissle J."/>
            <person name="Frey K.G."/>
            <person name="Koroleva G.I."/>
            <person name="Bruce D.C."/>
            <person name="Coyne S.R."/>
            <person name="Broomall S.M."/>
            <person name="Li P.E."/>
            <person name="Teshima H."/>
            <person name="Gibbons H.S."/>
            <person name="Palacios G.F."/>
            <person name="Rosenzweig C.N."/>
            <person name="Redden C.L."/>
            <person name="Xu Y."/>
            <person name="Minogue T.D."/>
            <person name="Chain P.S."/>
        </authorList>
    </citation>
    <scope>NUCLEOTIDE SEQUENCE [LARGE SCALE GENOMIC DNA]</scope>
    <source>
        <strain evidence="1 3">ATCC BAA-463</strain>
    </source>
</reference>
<accession>A0AAP5QI77</accession>
<dbReference type="EMBL" id="JANSLM010000018">
    <property type="protein sequence ID" value="MDT8842677.1"/>
    <property type="molecule type" value="Genomic_DNA"/>
</dbReference>
<organism evidence="2 4">
    <name type="scientific">Paraburkholderia fungorum</name>
    <dbReference type="NCBI Taxonomy" id="134537"/>
    <lineage>
        <taxon>Bacteria</taxon>
        <taxon>Pseudomonadati</taxon>
        <taxon>Pseudomonadota</taxon>
        <taxon>Betaproteobacteria</taxon>
        <taxon>Burkholderiales</taxon>
        <taxon>Burkholderiaceae</taxon>
        <taxon>Paraburkholderia</taxon>
    </lineage>
</organism>
<proteinExistence type="predicted"/>
<dbReference type="GeneID" id="66521078"/>
<dbReference type="Proteomes" id="UP001246473">
    <property type="component" value="Unassembled WGS sequence"/>
</dbReference>
<gene>
    <name evidence="1" type="ORF">OI25_7259</name>
    <name evidence="2" type="ORF">ParKJ_35145</name>
</gene>
<evidence type="ECO:0000313" key="1">
    <source>
        <dbReference type="EMBL" id="AJZ56651.1"/>
    </source>
</evidence>
<dbReference type="RefSeq" id="WP_106355699.1">
    <property type="nucleotide sequence ID" value="NZ_CP010025.1"/>
</dbReference>
<evidence type="ECO:0000313" key="4">
    <source>
        <dbReference type="Proteomes" id="UP001246473"/>
    </source>
</evidence>
<dbReference type="AlphaFoldDB" id="A0AAP5QI77"/>
<evidence type="ECO:0000313" key="3">
    <source>
        <dbReference type="Proteomes" id="UP000032614"/>
    </source>
</evidence>
<dbReference type="KEGG" id="bfn:OI25_7259"/>